<sequence>MILKTGLEIEIYTRHCENGLQHSASSSSPYCDYFSDEYSSDYYSDSSTLMDAALAKHLLGPPLSNVSIEDFVHQHVERVDATLWRFTGINTVLSKDRPEEELYIPFKIIIDDGYKLDLNPVTLGDEQLDSTGAPWTLDGLFFFKSFNDKVDKFSWSLSKAFLEPAELSRLKSVTVSAPDSAPSSSSGSKRPSSDVLELEEQGPSKWFKQIARKESQATGYALAMMTSACAIVTKKFNFAEEPSKLAILALAQAKCDAVHAGFEPLISPGPRLEFPLSAPLYSMKDTVFRLPSCDGASVTYIKDIEEGLHSHFKITGDPLYVFRGISGRGSHVLPGHLVATVKEVGTQTEELAAGATEEPMKTIDPRQSRTMVTGPKNCGDNGNISWPLAMRPSLEAEVIQPLREKAPWIKPFLPEVHFAIVLKGRSTELPGDLFRSMTAAYNLEQCRLTLTIVDQYKHLWEVPTVEDFMRVLSDIVECHHAAMKFGKVLHRDISGNNLLWRSMRSRCVVILNDRDQASDIVPQGPLPKYRTGTGPYMARDLLAGRSEPPIHLYRHDLESLFYVLVWAAVLYTLDKQQPFGLFNKAHTNSVTLALQLQRRSHANVAPNVDKVLRNVDPVLSEGRDHEELPVIESSLNLESLTLVEVEVDCETLGCLTFENFLAALGEMSRPIIAKYKYPAIE</sequence>
<evidence type="ECO:0000259" key="2">
    <source>
        <dbReference type="Pfam" id="PF17667"/>
    </source>
</evidence>
<dbReference type="SUPFAM" id="SSF56112">
    <property type="entry name" value="Protein kinase-like (PK-like)"/>
    <property type="match status" value="1"/>
</dbReference>
<dbReference type="PANTHER" id="PTHR38248:SF2">
    <property type="entry name" value="FUNK1 11"/>
    <property type="match status" value="1"/>
</dbReference>
<evidence type="ECO:0000313" key="4">
    <source>
        <dbReference type="Proteomes" id="UP000807025"/>
    </source>
</evidence>
<dbReference type="InterPro" id="IPR040976">
    <property type="entry name" value="Pkinase_fungal"/>
</dbReference>
<feature type="region of interest" description="Disordered" evidence="1">
    <location>
        <begin position="176"/>
        <end position="200"/>
    </location>
</feature>
<keyword evidence="4" id="KW-1185">Reference proteome</keyword>
<name>A0A9P6ABX3_PLEER</name>
<dbReference type="PANTHER" id="PTHR38248">
    <property type="entry name" value="FUNK1 6"/>
    <property type="match status" value="1"/>
</dbReference>
<gene>
    <name evidence="3" type="ORF">BDN71DRAFT_1584343</name>
</gene>
<feature type="domain" description="Fungal-type protein kinase" evidence="2">
    <location>
        <begin position="452"/>
        <end position="567"/>
    </location>
</feature>
<dbReference type="Proteomes" id="UP000807025">
    <property type="component" value="Unassembled WGS sequence"/>
</dbReference>
<reference evidence="3" key="1">
    <citation type="submission" date="2020-11" db="EMBL/GenBank/DDBJ databases">
        <authorList>
            <consortium name="DOE Joint Genome Institute"/>
            <person name="Ahrendt S."/>
            <person name="Riley R."/>
            <person name="Andreopoulos W."/>
            <person name="Labutti K."/>
            <person name="Pangilinan J."/>
            <person name="Ruiz-Duenas F.J."/>
            <person name="Barrasa J.M."/>
            <person name="Sanchez-Garcia M."/>
            <person name="Camarero S."/>
            <person name="Miyauchi S."/>
            <person name="Serrano A."/>
            <person name="Linde D."/>
            <person name="Babiker R."/>
            <person name="Drula E."/>
            <person name="Ayuso-Fernandez I."/>
            <person name="Pacheco R."/>
            <person name="Padilla G."/>
            <person name="Ferreira P."/>
            <person name="Barriuso J."/>
            <person name="Kellner H."/>
            <person name="Castanera R."/>
            <person name="Alfaro M."/>
            <person name="Ramirez L."/>
            <person name="Pisabarro A.G."/>
            <person name="Kuo A."/>
            <person name="Tritt A."/>
            <person name="Lipzen A."/>
            <person name="He G."/>
            <person name="Yan M."/>
            <person name="Ng V."/>
            <person name="Cullen D."/>
            <person name="Martin F."/>
            <person name="Rosso M.-N."/>
            <person name="Henrissat B."/>
            <person name="Hibbett D."/>
            <person name="Martinez A.T."/>
            <person name="Grigoriev I.V."/>
        </authorList>
    </citation>
    <scope>NUCLEOTIDE SEQUENCE</scope>
    <source>
        <strain evidence="3">ATCC 90797</strain>
    </source>
</reference>
<dbReference type="EMBL" id="MU154521">
    <property type="protein sequence ID" value="KAF9502124.1"/>
    <property type="molecule type" value="Genomic_DNA"/>
</dbReference>
<dbReference type="OrthoDB" id="5569250at2759"/>
<organism evidence="3 4">
    <name type="scientific">Pleurotus eryngii</name>
    <name type="common">Boletus of the steppes</name>
    <dbReference type="NCBI Taxonomy" id="5323"/>
    <lineage>
        <taxon>Eukaryota</taxon>
        <taxon>Fungi</taxon>
        <taxon>Dikarya</taxon>
        <taxon>Basidiomycota</taxon>
        <taxon>Agaricomycotina</taxon>
        <taxon>Agaricomycetes</taxon>
        <taxon>Agaricomycetidae</taxon>
        <taxon>Agaricales</taxon>
        <taxon>Pleurotineae</taxon>
        <taxon>Pleurotaceae</taxon>
        <taxon>Pleurotus</taxon>
    </lineage>
</organism>
<dbReference type="Gene3D" id="1.10.510.10">
    <property type="entry name" value="Transferase(Phosphotransferase) domain 1"/>
    <property type="match status" value="1"/>
</dbReference>
<accession>A0A9P6ABX3</accession>
<feature type="compositionally biased region" description="Low complexity" evidence="1">
    <location>
        <begin position="176"/>
        <end position="195"/>
    </location>
</feature>
<dbReference type="Pfam" id="PF17667">
    <property type="entry name" value="Pkinase_fungal"/>
    <property type="match status" value="1"/>
</dbReference>
<protein>
    <recommendedName>
        <fullName evidence="2">Fungal-type protein kinase domain-containing protein</fullName>
    </recommendedName>
</protein>
<dbReference type="InterPro" id="IPR011009">
    <property type="entry name" value="Kinase-like_dom_sf"/>
</dbReference>
<comment type="caution">
    <text evidence="3">The sequence shown here is derived from an EMBL/GenBank/DDBJ whole genome shotgun (WGS) entry which is preliminary data.</text>
</comment>
<evidence type="ECO:0000313" key="3">
    <source>
        <dbReference type="EMBL" id="KAF9502124.1"/>
    </source>
</evidence>
<dbReference type="AlphaFoldDB" id="A0A9P6ABX3"/>
<evidence type="ECO:0000256" key="1">
    <source>
        <dbReference type="SAM" id="MobiDB-lite"/>
    </source>
</evidence>
<proteinExistence type="predicted"/>